<feature type="compositionally biased region" description="Basic and acidic residues" evidence="1">
    <location>
        <begin position="292"/>
        <end position="319"/>
    </location>
</feature>
<protein>
    <submittedName>
        <fullName evidence="2">Cdc13 protein</fullName>
    </submittedName>
</protein>
<gene>
    <name evidence="2" type="ORF">CORT_0B06920</name>
</gene>
<evidence type="ECO:0000313" key="3">
    <source>
        <dbReference type="Proteomes" id="UP000005018"/>
    </source>
</evidence>
<feature type="region of interest" description="Disordered" evidence="1">
    <location>
        <begin position="288"/>
        <end position="336"/>
    </location>
</feature>
<evidence type="ECO:0000256" key="1">
    <source>
        <dbReference type="SAM" id="MobiDB-lite"/>
    </source>
</evidence>
<evidence type="ECO:0000313" key="2">
    <source>
        <dbReference type="EMBL" id="CCG22400.1"/>
    </source>
</evidence>
<organism evidence="2 3">
    <name type="scientific">Candida orthopsilosis (strain 90-125)</name>
    <name type="common">Yeast</name>
    <dbReference type="NCBI Taxonomy" id="1136231"/>
    <lineage>
        <taxon>Eukaryota</taxon>
        <taxon>Fungi</taxon>
        <taxon>Dikarya</taxon>
        <taxon>Ascomycota</taxon>
        <taxon>Saccharomycotina</taxon>
        <taxon>Pichiomycetes</taxon>
        <taxon>Debaryomycetaceae</taxon>
        <taxon>Candida/Lodderomyces clade</taxon>
        <taxon>Candida</taxon>
    </lineage>
</organism>
<dbReference type="RefSeq" id="XP_003867837.1">
    <property type="nucleotide sequence ID" value="XM_003867789.1"/>
</dbReference>
<dbReference type="KEGG" id="cot:CORT_0B06920"/>
<proteinExistence type="predicted"/>
<keyword evidence="3" id="KW-1185">Reference proteome</keyword>
<dbReference type="AlphaFoldDB" id="H8X1J5"/>
<dbReference type="Proteomes" id="UP000005018">
    <property type="component" value="Chromosome 2"/>
</dbReference>
<dbReference type="GeneID" id="14538412"/>
<reference evidence="2 3" key="1">
    <citation type="journal article" date="2012" name="PLoS ONE">
        <title>Sequence and analysis of the genome of the pathogenic yeast Candida orthopsilosis.</title>
        <authorList>
            <person name="Riccombeni A."/>
            <person name="Vidanes G."/>
            <person name="Proux-Wera E."/>
            <person name="Wolfe K.H."/>
            <person name="Butler G."/>
        </authorList>
    </citation>
    <scope>NUCLEOTIDE SEQUENCE [LARGE SCALE GENOMIC DNA]</scope>
    <source>
        <strain evidence="2 3">Co 90-125</strain>
    </source>
</reference>
<sequence length="490" mass="56475">MGKSHNPVKKIWEIPEIEGDFPRGSKFPYRTKTFVLVLRVMPLNNKRCVIEATDFTANNQISDEVGEDEKDYRFLKVDENKVLRIIGYRDKFLNLCRLYETAFPDNKIDLAENNPDGGFSRVLDDKLLIMSLTLKWREYNGKLEPYAYDPDVVEWDCLEEHEKPVVSALYKKILKRKQYIKSLEGLEKVIIPEEFTKNVFNDDDDDDISEMSSFEDDSVEQSLVESDQVSQVYQYGNNEVDDSAMDHNHIANSIERDLSRDQNGVGGYSPLLHAPRSVIEVPISFESGNLDGRQKSQEARHKRAKAELEFQEAAKRSKQESSTPDENETRDVRTQNNNIVGTKRISSAKSSEDGSFFRIDELNKLDNTVDGKTYNVVCEILHATPSDKEWFSYRSYEVNPLTQEKELSHTRLQGIEFIITDAAKPNNHELSEGEYLSIYLDGDQVLALTKTNCVTRKLLNFAWDNTHDDAIMILKLCKVQREVVVWTVQW</sequence>
<dbReference type="SUPFAM" id="SSF50249">
    <property type="entry name" value="Nucleic acid-binding proteins"/>
    <property type="match status" value="1"/>
</dbReference>
<dbReference type="OrthoDB" id="4024719at2759"/>
<name>H8X1J5_CANO9</name>
<dbReference type="EMBL" id="HE681720">
    <property type="protein sequence ID" value="CCG22400.1"/>
    <property type="molecule type" value="Genomic_DNA"/>
</dbReference>
<dbReference type="HOGENOM" id="CLU_685107_0_0_1"/>
<accession>H8X1J5</accession>
<dbReference type="InterPro" id="IPR012340">
    <property type="entry name" value="NA-bd_OB-fold"/>
</dbReference>
<dbReference type="Gene3D" id="2.40.50.140">
    <property type="entry name" value="Nucleic acid-binding proteins"/>
    <property type="match status" value="1"/>
</dbReference>